<evidence type="ECO:0000313" key="4">
    <source>
        <dbReference type="EMBL" id="SDD53323.1"/>
    </source>
</evidence>
<accession>A0A1G6VIW0</accession>
<dbReference type="Proteomes" id="UP000199417">
    <property type="component" value="Unassembled WGS sequence"/>
</dbReference>
<name>A0A1G6VIW0_9NOCA</name>
<dbReference type="STRING" id="168276.SAMN05444580_10518"/>
<proteinExistence type="inferred from homology"/>
<evidence type="ECO:0000256" key="1">
    <source>
        <dbReference type="ARBA" id="ARBA00010742"/>
    </source>
</evidence>
<dbReference type="EMBL" id="FNAB01000005">
    <property type="protein sequence ID" value="SDD53323.1"/>
    <property type="molecule type" value="Genomic_DNA"/>
</dbReference>
<protein>
    <submittedName>
        <fullName evidence="4">NitT/TauT family transport system substrate-binding protein</fullName>
    </submittedName>
</protein>
<dbReference type="AlphaFoldDB" id="A0A1G6VIW0"/>
<dbReference type="SMART" id="SM00062">
    <property type="entry name" value="PBPb"/>
    <property type="match status" value="1"/>
</dbReference>
<evidence type="ECO:0000313" key="5">
    <source>
        <dbReference type="Proteomes" id="UP000199417"/>
    </source>
</evidence>
<dbReference type="InterPro" id="IPR001638">
    <property type="entry name" value="Solute-binding_3/MltF_N"/>
</dbReference>
<dbReference type="SUPFAM" id="SSF53850">
    <property type="entry name" value="Periplasmic binding protein-like II"/>
    <property type="match status" value="1"/>
</dbReference>
<feature type="domain" description="Solute-binding protein family 3/N-terminal" evidence="3">
    <location>
        <begin position="39"/>
        <end position="263"/>
    </location>
</feature>
<feature type="signal peptide" evidence="2">
    <location>
        <begin position="1"/>
        <end position="29"/>
    </location>
</feature>
<reference evidence="4 5" key="1">
    <citation type="submission" date="2016-10" db="EMBL/GenBank/DDBJ databases">
        <authorList>
            <person name="de Groot N.N."/>
        </authorList>
    </citation>
    <scope>NUCLEOTIDE SEQUENCE [LARGE SCALE GENOMIC DNA]</scope>
    <source>
        <strain evidence="4 5">JCM 11308</strain>
    </source>
</reference>
<dbReference type="PANTHER" id="PTHR30024">
    <property type="entry name" value="ALIPHATIC SULFONATES-BINDING PROTEIN-RELATED"/>
    <property type="match status" value="1"/>
</dbReference>
<dbReference type="Pfam" id="PF09084">
    <property type="entry name" value="NMT1"/>
    <property type="match status" value="1"/>
</dbReference>
<feature type="chain" id="PRO_5011786746" evidence="2">
    <location>
        <begin position="30"/>
        <end position="330"/>
    </location>
</feature>
<organism evidence="4 5">
    <name type="scientific">Rhodococcus tukisamuensis</name>
    <dbReference type="NCBI Taxonomy" id="168276"/>
    <lineage>
        <taxon>Bacteria</taxon>
        <taxon>Bacillati</taxon>
        <taxon>Actinomycetota</taxon>
        <taxon>Actinomycetes</taxon>
        <taxon>Mycobacteriales</taxon>
        <taxon>Nocardiaceae</taxon>
        <taxon>Rhodococcus</taxon>
    </lineage>
</organism>
<comment type="similarity">
    <text evidence="1">Belongs to the bacterial solute-binding protein SsuA/TauA family.</text>
</comment>
<keyword evidence="5" id="KW-1185">Reference proteome</keyword>
<dbReference type="PROSITE" id="PS51257">
    <property type="entry name" value="PROKAR_LIPOPROTEIN"/>
    <property type="match status" value="1"/>
</dbReference>
<gene>
    <name evidence="4" type="ORF">SAMN05444580_10518</name>
</gene>
<dbReference type="InterPro" id="IPR015168">
    <property type="entry name" value="SsuA/THI5"/>
</dbReference>
<keyword evidence="2" id="KW-0732">Signal</keyword>
<evidence type="ECO:0000259" key="3">
    <source>
        <dbReference type="SMART" id="SM00062"/>
    </source>
</evidence>
<dbReference type="Gene3D" id="3.40.190.10">
    <property type="entry name" value="Periplasmic binding protein-like II"/>
    <property type="match status" value="2"/>
</dbReference>
<evidence type="ECO:0000256" key="2">
    <source>
        <dbReference type="SAM" id="SignalP"/>
    </source>
</evidence>
<sequence length="330" mass="34489">MKYRSRSLAVAVGAVSLAASLVACGSAQSAGVNEDGQKQLIVGSMPSNSLAFPYTVAREQGFFADEGIVTETVDAKTGPELTATLIGGSTQIAVGTPENVMSAMDQGQDLVAIAPFGKIDMQLVVPAQSGITDFKQLEGKQLGVVQRGSFAEKFARAVLAENGVDPESVTYVAVGSGATMEPALRAGKIDAVVATGSSVVLVRSHGLDVKTMVNTMDGTNTKLGDYALQTFWGVTGAFKKANPEAVLGFCKAMNRAAAWIRDDANRATGVASLGKLLDVTPEAAEQIWDSTNQSWSPSVTAEQWGKNVEWILGEGSTSLPYADRVDSSCQ</sequence>